<protein>
    <submittedName>
        <fullName evidence="4">Pentatricopeptide repeat-containing protein At4g02750-like</fullName>
    </submittedName>
</protein>
<dbReference type="InterPro" id="IPR046848">
    <property type="entry name" value="E_motif"/>
</dbReference>
<feature type="repeat" description="PPR" evidence="2">
    <location>
        <begin position="98"/>
        <end position="132"/>
    </location>
</feature>
<proteinExistence type="predicted"/>
<dbReference type="PANTHER" id="PTHR47926">
    <property type="entry name" value="PENTATRICOPEPTIDE REPEAT-CONTAINING PROTEIN"/>
    <property type="match status" value="1"/>
</dbReference>
<dbReference type="PROSITE" id="PS51375">
    <property type="entry name" value="PPR"/>
    <property type="match status" value="6"/>
</dbReference>
<dbReference type="Proteomes" id="UP000515124">
    <property type="component" value="Unplaced"/>
</dbReference>
<dbReference type="Pfam" id="PF01535">
    <property type="entry name" value="PPR"/>
    <property type="match status" value="7"/>
</dbReference>
<dbReference type="NCBIfam" id="TIGR00756">
    <property type="entry name" value="PPR"/>
    <property type="match status" value="9"/>
</dbReference>
<evidence type="ECO:0000313" key="3">
    <source>
        <dbReference type="Proteomes" id="UP000515124"/>
    </source>
</evidence>
<dbReference type="KEGG" id="pavi:110768590"/>
<dbReference type="InterPro" id="IPR046960">
    <property type="entry name" value="PPR_At4g14850-like_plant"/>
</dbReference>
<dbReference type="PANTHER" id="PTHR47926:SF380">
    <property type="entry name" value="PENTATRICOPEPTIDE REPEAT-CONTAINING PROTEIN"/>
    <property type="match status" value="1"/>
</dbReference>
<dbReference type="GO" id="GO:0048731">
    <property type="term" value="P:system development"/>
    <property type="evidence" value="ECO:0007669"/>
    <property type="project" value="UniProtKB-ARBA"/>
</dbReference>
<feature type="repeat" description="PPR" evidence="2">
    <location>
        <begin position="160"/>
        <end position="194"/>
    </location>
</feature>
<dbReference type="FunFam" id="1.25.40.10:FF:001810">
    <property type="entry name" value="Pentatricopeptide repeat-containing protein mitochondrial"/>
    <property type="match status" value="1"/>
</dbReference>
<dbReference type="GO" id="GO:0003723">
    <property type="term" value="F:RNA binding"/>
    <property type="evidence" value="ECO:0007669"/>
    <property type="project" value="InterPro"/>
</dbReference>
<sequence length="680" mass="76374">MAYTVSIRLSSHHHAILRLPSPSFKAFRHVQTLGHFNASSQGQPNLELHQGCLQRPNLIPALSKAFNVYSCNFEITNLGRYGKVKEARNLFDQMPERDAVSYASMINVYLKNHDLPNAEKLFQMMPTSSLVAESSMINGYVKAGHIDEARKVFDHMANKNVYSWTSLISGYFSCGQVEEGRRLFNHMPVKNVVSWTTVLLGYARNSMIDEARHVFGLMPERNTVSWTVMIKAFVGNDQLDEALDLFNNMPQRNLYTWNIMLSGYLNANRVSEAIKLFNSMPQRNAISWTTMVTGLADNNMVELARGYFDRMPNKDVAAWNAMITSYVHEGLMTEASELFYLMRERNIVTWNVMIGGYAKSGSRGEALKYVILMLRFCFRPNATTITSMLSSCEGMMELMQAHVLVISHGFDHDTLVANVLVTMYSRNGDVTFARLVFEHLGAKDAVSWTAMILTYSNHGYGHYALQVFARMLRSGAEPDEITFVGVLSACNHAGLVEKGQKLFNSINLAYDLKPNGQHYSCLVDILGRAGLVDEATRVVCEEMPACEQDAVVLGALLGAYRLHGGDVRMANRIGKELLELEPASSGAYVLLANVYAAHGKWEEFAQVRKKMKERRVKKVPGFSQIEVKGRSHIFFVGDRSHPQAAEIYGLLQEKLLPQICEMGYSKGNSSFFCSHQISES</sequence>
<dbReference type="InterPro" id="IPR046849">
    <property type="entry name" value="E2_motif"/>
</dbReference>
<feature type="repeat" description="PPR" evidence="2">
    <location>
        <begin position="315"/>
        <end position="349"/>
    </location>
</feature>
<name>A0A6P5TLZ5_PRUAV</name>
<gene>
    <name evidence="4" type="primary">LOC110768590</name>
</gene>
<dbReference type="GeneID" id="110768590"/>
<evidence type="ECO:0000256" key="2">
    <source>
        <dbReference type="PROSITE-ProRule" id="PRU00708"/>
    </source>
</evidence>
<reference evidence="4" key="1">
    <citation type="submission" date="2025-08" db="UniProtKB">
        <authorList>
            <consortium name="RefSeq"/>
        </authorList>
    </citation>
    <scope>IDENTIFICATION</scope>
</reference>
<accession>A0A6P5TLZ5</accession>
<organism evidence="3 4">
    <name type="scientific">Prunus avium</name>
    <name type="common">Cherry</name>
    <name type="synonym">Cerasus avium</name>
    <dbReference type="NCBI Taxonomy" id="42229"/>
    <lineage>
        <taxon>Eukaryota</taxon>
        <taxon>Viridiplantae</taxon>
        <taxon>Streptophyta</taxon>
        <taxon>Embryophyta</taxon>
        <taxon>Tracheophyta</taxon>
        <taxon>Spermatophyta</taxon>
        <taxon>Magnoliopsida</taxon>
        <taxon>eudicotyledons</taxon>
        <taxon>Gunneridae</taxon>
        <taxon>Pentapetalae</taxon>
        <taxon>rosids</taxon>
        <taxon>fabids</taxon>
        <taxon>Rosales</taxon>
        <taxon>Rosaceae</taxon>
        <taxon>Amygdaloideae</taxon>
        <taxon>Amygdaleae</taxon>
        <taxon>Prunus</taxon>
    </lineage>
</organism>
<evidence type="ECO:0000313" key="4">
    <source>
        <dbReference type="RefSeq" id="XP_021828069.1"/>
    </source>
</evidence>
<keyword evidence="1" id="KW-0677">Repeat</keyword>
<evidence type="ECO:0000256" key="1">
    <source>
        <dbReference type="ARBA" id="ARBA00022737"/>
    </source>
</evidence>
<keyword evidence="3" id="KW-1185">Reference proteome</keyword>
<dbReference type="InterPro" id="IPR002885">
    <property type="entry name" value="PPR_rpt"/>
</dbReference>
<dbReference type="Pfam" id="PF20431">
    <property type="entry name" value="E_motif"/>
    <property type="match status" value="1"/>
</dbReference>
<dbReference type="Pfam" id="PF20430">
    <property type="entry name" value="Eplus_motif"/>
    <property type="match status" value="1"/>
</dbReference>
<dbReference type="InterPro" id="IPR011990">
    <property type="entry name" value="TPR-like_helical_dom_sf"/>
</dbReference>
<dbReference type="FunFam" id="1.25.40.10:FF:000125">
    <property type="entry name" value="Pentatricopeptide repeat-containing protein"/>
    <property type="match status" value="1"/>
</dbReference>
<dbReference type="AlphaFoldDB" id="A0A6P5TLZ5"/>
<dbReference type="RefSeq" id="XP_021828069.1">
    <property type="nucleotide sequence ID" value="XM_021972377.1"/>
</dbReference>
<feature type="repeat" description="PPR" evidence="2">
    <location>
        <begin position="253"/>
        <end position="287"/>
    </location>
</feature>
<dbReference type="Pfam" id="PF13041">
    <property type="entry name" value="PPR_2"/>
    <property type="match status" value="3"/>
</dbReference>
<feature type="repeat" description="PPR" evidence="2">
    <location>
        <begin position="444"/>
        <end position="478"/>
    </location>
</feature>
<dbReference type="GO" id="GO:0009451">
    <property type="term" value="P:RNA modification"/>
    <property type="evidence" value="ECO:0007669"/>
    <property type="project" value="InterPro"/>
</dbReference>
<feature type="repeat" description="PPR" evidence="2">
    <location>
        <begin position="222"/>
        <end position="252"/>
    </location>
</feature>
<dbReference type="SUPFAM" id="SSF48452">
    <property type="entry name" value="TPR-like"/>
    <property type="match status" value="2"/>
</dbReference>
<dbReference type="Gene3D" id="1.25.40.10">
    <property type="entry name" value="Tetratricopeptide repeat domain"/>
    <property type="match status" value="5"/>
</dbReference>